<name>A0A0G4EJQ9_VITBC</name>
<dbReference type="PANTHER" id="PTHR31308:SF3">
    <property type="entry name" value="ENDOGLYCOCERAMIDASE"/>
    <property type="match status" value="1"/>
</dbReference>
<proteinExistence type="inferred from homology"/>
<dbReference type="Gene3D" id="3.20.20.80">
    <property type="entry name" value="Glycosidases"/>
    <property type="match status" value="2"/>
</dbReference>
<dbReference type="InterPro" id="IPR001547">
    <property type="entry name" value="Glyco_hydro_5"/>
</dbReference>
<dbReference type="InterPro" id="IPR017853">
    <property type="entry name" value="GH"/>
</dbReference>
<reference evidence="7 8" key="1">
    <citation type="submission" date="2014-11" db="EMBL/GenBank/DDBJ databases">
        <authorList>
            <person name="Zhu J."/>
            <person name="Qi W."/>
            <person name="Song R."/>
        </authorList>
    </citation>
    <scope>NUCLEOTIDE SEQUENCE [LARGE SCALE GENOMIC DNA]</scope>
</reference>
<keyword evidence="2 4" id="KW-0378">Hydrolase</keyword>
<evidence type="ECO:0000256" key="4">
    <source>
        <dbReference type="RuleBase" id="RU361153"/>
    </source>
</evidence>
<dbReference type="VEuPathDB" id="CryptoDB:Vbra_12250"/>
<accession>A0A0G4EJQ9</accession>
<protein>
    <recommendedName>
        <fullName evidence="6">Glycoside hydrolase family 5 domain-containing protein</fullName>
    </recommendedName>
</protein>
<evidence type="ECO:0000313" key="8">
    <source>
        <dbReference type="Proteomes" id="UP000041254"/>
    </source>
</evidence>
<gene>
    <name evidence="7" type="ORF">Vbra_12250</name>
</gene>
<evidence type="ECO:0000313" key="7">
    <source>
        <dbReference type="EMBL" id="CEL97665.1"/>
    </source>
</evidence>
<keyword evidence="8" id="KW-1185">Reference proteome</keyword>
<dbReference type="SUPFAM" id="SSF51445">
    <property type="entry name" value="(Trans)glycosidases"/>
    <property type="match status" value="1"/>
</dbReference>
<comment type="similarity">
    <text evidence="1 4">Belongs to the glycosyl hydrolase 5 (cellulase A) family.</text>
</comment>
<organism evidence="7 8">
    <name type="scientific">Vitrella brassicaformis (strain CCMP3155)</name>
    <dbReference type="NCBI Taxonomy" id="1169540"/>
    <lineage>
        <taxon>Eukaryota</taxon>
        <taxon>Sar</taxon>
        <taxon>Alveolata</taxon>
        <taxon>Colpodellida</taxon>
        <taxon>Vitrellaceae</taxon>
        <taxon>Vitrella</taxon>
    </lineage>
</organism>
<dbReference type="EMBL" id="CDMY01000255">
    <property type="protein sequence ID" value="CEL97665.1"/>
    <property type="molecule type" value="Genomic_DNA"/>
</dbReference>
<dbReference type="PANTHER" id="PTHR31308">
    <property type="match status" value="1"/>
</dbReference>
<sequence>MAIAAEAFPDLSRDNTHQWALKADRLEMEHPEEFERWRDGLSMDELETAARGMWAMMEQLEAREANEAASTTGQAPPVPANPPITYSPTLPASQHHYYHYTRPFPPAPPKLQFQPFMATQVELTGLAGVEGEAEEGWYEDDVNGMMLWERGEGNTWQEGGKEDHLPLAYPFTSPVLDEWIEGYFAANITEGRSPLLGGLPPRRLPRLEEEEPTSFSASDGRLRLIRGSYYLLWVRLWGIDREGEGVKLYVPQNYHFDYDLTPGSTYFGVIESIVDRLSSRGIYTILDLRQDLFSEPFCGEGIPSFWVEEFDPHGVYTNMNDFPAPILPPCHQRGFPVHQRLRQRVLRRVLPQPACQQELPGPLRRRGGGADGPVNMWRYAAGRFQDNPHVLGYELMNEPWTGPTLLSRAGQ</sequence>
<dbReference type="GO" id="GO:0000272">
    <property type="term" value="P:polysaccharide catabolic process"/>
    <property type="evidence" value="ECO:0007669"/>
    <property type="project" value="InterPro"/>
</dbReference>
<feature type="domain" description="Glycoside hydrolase family 5" evidence="6">
    <location>
        <begin position="253"/>
        <end position="401"/>
    </location>
</feature>
<evidence type="ECO:0000256" key="2">
    <source>
        <dbReference type="ARBA" id="ARBA00022801"/>
    </source>
</evidence>
<feature type="region of interest" description="Disordered" evidence="5">
    <location>
        <begin position="64"/>
        <end position="87"/>
    </location>
</feature>
<dbReference type="InterPro" id="IPR052066">
    <property type="entry name" value="Glycosphingolipid_Hydrolases"/>
</dbReference>
<dbReference type="GO" id="GO:0004553">
    <property type="term" value="F:hydrolase activity, hydrolyzing O-glycosyl compounds"/>
    <property type="evidence" value="ECO:0007669"/>
    <property type="project" value="InterPro"/>
</dbReference>
<dbReference type="InParanoid" id="A0A0G4EJQ9"/>
<keyword evidence="3 4" id="KW-0326">Glycosidase</keyword>
<evidence type="ECO:0000256" key="1">
    <source>
        <dbReference type="ARBA" id="ARBA00005641"/>
    </source>
</evidence>
<evidence type="ECO:0000256" key="5">
    <source>
        <dbReference type="SAM" id="MobiDB-lite"/>
    </source>
</evidence>
<dbReference type="AlphaFoldDB" id="A0A0G4EJQ9"/>
<dbReference type="Proteomes" id="UP000041254">
    <property type="component" value="Unassembled WGS sequence"/>
</dbReference>
<dbReference type="OrthoDB" id="1887033at2759"/>
<evidence type="ECO:0000256" key="3">
    <source>
        <dbReference type="ARBA" id="ARBA00023295"/>
    </source>
</evidence>
<dbReference type="Pfam" id="PF00150">
    <property type="entry name" value="Cellulase"/>
    <property type="match status" value="1"/>
</dbReference>
<evidence type="ECO:0000259" key="6">
    <source>
        <dbReference type="Pfam" id="PF00150"/>
    </source>
</evidence>